<dbReference type="PROSITE" id="PS50846">
    <property type="entry name" value="HMA_2"/>
    <property type="match status" value="1"/>
</dbReference>
<evidence type="ECO:0000313" key="3">
    <source>
        <dbReference type="EMBL" id="KAK4770250.1"/>
    </source>
</evidence>
<dbReference type="PANTHER" id="PTHR22814:SF305">
    <property type="entry name" value="HEAVY METAL TRANSPORT_DETOXIFICATION SUPERFAMILY PROTEIN"/>
    <property type="match status" value="1"/>
</dbReference>
<reference evidence="3 4" key="1">
    <citation type="journal article" date="2023" name="Hortic Res">
        <title>Pangenome of water caltrop reveals structural variations and asymmetric subgenome divergence after allopolyploidization.</title>
        <authorList>
            <person name="Zhang X."/>
            <person name="Chen Y."/>
            <person name="Wang L."/>
            <person name="Yuan Y."/>
            <person name="Fang M."/>
            <person name="Shi L."/>
            <person name="Lu R."/>
            <person name="Comes H.P."/>
            <person name="Ma Y."/>
            <person name="Chen Y."/>
            <person name="Huang G."/>
            <person name="Zhou Y."/>
            <person name="Zheng Z."/>
            <person name="Qiu Y."/>
        </authorList>
    </citation>
    <scope>NUCLEOTIDE SEQUENCE [LARGE SCALE GENOMIC DNA]</scope>
    <source>
        <tissue evidence="3">Roots</tissue>
    </source>
</reference>
<protein>
    <recommendedName>
        <fullName evidence="2">HMA domain-containing protein</fullName>
    </recommendedName>
</protein>
<dbReference type="EMBL" id="JAXIOK010000005">
    <property type="protein sequence ID" value="KAK4770250.1"/>
    <property type="molecule type" value="Genomic_DNA"/>
</dbReference>
<dbReference type="AlphaFoldDB" id="A0AAN7KP17"/>
<evidence type="ECO:0000259" key="2">
    <source>
        <dbReference type="PROSITE" id="PS50846"/>
    </source>
</evidence>
<dbReference type="InterPro" id="IPR006121">
    <property type="entry name" value="HMA_dom"/>
</dbReference>
<keyword evidence="4" id="KW-1185">Reference proteome</keyword>
<evidence type="ECO:0000313" key="4">
    <source>
        <dbReference type="Proteomes" id="UP001345219"/>
    </source>
</evidence>
<dbReference type="InterPro" id="IPR036163">
    <property type="entry name" value="HMA_dom_sf"/>
</dbReference>
<feature type="domain" description="HMA" evidence="2">
    <location>
        <begin position="20"/>
        <end position="87"/>
    </location>
</feature>
<organism evidence="3 4">
    <name type="scientific">Trapa incisa</name>
    <dbReference type="NCBI Taxonomy" id="236973"/>
    <lineage>
        <taxon>Eukaryota</taxon>
        <taxon>Viridiplantae</taxon>
        <taxon>Streptophyta</taxon>
        <taxon>Embryophyta</taxon>
        <taxon>Tracheophyta</taxon>
        <taxon>Spermatophyta</taxon>
        <taxon>Magnoliopsida</taxon>
        <taxon>eudicotyledons</taxon>
        <taxon>Gunneridae</taxon>
        <taxon>Pentapetalae</taxon>
        <taxon>rosids</taxon>
        <taxon>malvids</taxon>
        <taxon>Myrtales</taxon>
        <taxon>Lythraceae</taxon>
        <taxon>Trapa</taxon>
    </lineage>
</organism>
<dbReference type="PANTHER" id="PTHR22814">
    <property type="entry name" value="COPPER TRANSPORT PROTEIN ATOX1-RELATED"/>
    <property type="match status" value="1"/>
</dbReference>
<comment type="caution">
    <text evidence="3">The sequence shown here is derived from an EMBL/GenBank/DDBJ whole genome shotgun (WGS) entry which is preliminary data.</text>
</comment>
<dbReference type="SUPFAM" id="SSF55008">
    <property type="entry name" value="HMA, heavy metal-associated domain"/>
    <property type="match status" value="1"/>
</dbReference>
<dbReference type="Pfam" id="PF00403">
    <property type="entry name" value="HMA"/>
    <property type="match status" value="1"/>
</dbReference>
<dbReference type="GO" id="GO:0046872">
    <property type="term" value="F:metal ion binding"/>
    <property type="evidence" value="ECO:0007669"/>
    <property type="project" value="UniProtKB-KW"/>
</dbReference>
<gene>
    <name evidence="3" type="ORF">SAY87_030782</name>
</gene>
<name>A0AAN7KP17_9MYRT</name>
<dbReference type="Proteomes" id="UP001345219">
    <property type="component" value="Chromosome 24"/>
</dbReference>
<keyword evidence="1" id="KW-0479">Metal-binding</keyword>
<proteinExistence type="predicted"/>
<evidence type="ECO:0000256" key="1">
    <source>
        <dbReference type="ARBA" id="ARBA00022723"/>
    </source>
</evidence>
<sequence length="148" mass="17115">MADMQIVPAVAASFRTNVEAQYVEMMVPLYSYGCERKIKKSLSRLRGIYSVNVDYSQQKVTVWGICNKYDVLETMRRKRKDARFWNPVDNVIMPAQEEEAPEKPPPQLVKVDNPKISRQLLLLTKAGRSLSSWKAWKKLVVFNRSSSF</sequence>
<accession>A0AAN7KP17</accession>
<dbReference type="CDD" id="cd00371">
    <property type="entry name" value="HMA"/>
    <property type="match status" value="1"/>
</dbReference>
<dbReference type="Gene3D" id="3.30.70.100">
    <property type="match status" value="1"/>
</dbReference>